<dbReference type="Pfam" id="PF14340">
    <property type="entry name" value="DUF4395"/>
    <property type="match status" value="1"/>
</dbReference>
<evidence type="ECO:0000313" key="3">
    <source>
        <dbReference type="EMBL" id="CAB4621786.1"/>
    </source>
</evidence>
<dbReference type="Gene3D" id="3.40.30.10">
    <property type="entry name" value="Glutaredoxin"/>
    <property type="match status" value="1"/>
</dbReference>
<keyword evidence="1" id="KW-0812">Transmembrane</keyword>
<feature type="transmembrane region" description="Helical" evidence="1">
    <location>
        <begin position="109"/>
        <end position="137"/>
    </location>
</feature>
<proteinExistence type="predicted"/>
<dbReference type="InterPro" id="IPR025508">
    <property type="entry name" value="DUF4395"/>
</dbReference>
<feature type="transmembrane region" description="Helical" evidence="1">
    <location>
        <begin position="84"/>
        <end position="103"/>
    </location>
</feature>
<keyword evidence="1" id="KW-1133">Transmembrane helix</keyword>
<name>A0A6J6I8P1_9ZZZZ</name>
<evidence type="ECO:0000256" key="1">
    <source>
        <dbReference type="SAM" id="Phobius"/>
    </source>
</evidence>
<gene>
    <name evidence="3" type="ORF">UFOPK1835_01843</name>
</gene>
<dbReference type="CDD" id="cd02947">
    <property type="entry name" value="TRX_family"/>
    <property type="match status" value="1"/>
</dbReference>
<dbReference type="AlphaFoldDB" id="A0A6J6I8P1"/>
<dbReference type="SUPFAM" id="SSF52833">
    <property type="entry name" value="Thioredoxin-like"/>
    <property type="match status" value="1"/>
</dbReference>
<evidence type="ECO:0000259" key="2">
    <source>
        <dbReference type="Pfam" id="PF14340"/>
    </source>
</evidence>
<sequence length="265" mass="28266">MASNSTPAPIDPRGPRTNQAVLATALVLGFVFGAPWVAPVFAVVLFLGAAFGPKWGPVLRAYQLLLRPRLSPPKELEDPRPPRFAAAVGVAFLVSASVAFSLGASVVGWTLALIVAALAALAAITGLCVGCEMYVWFVRLRGGVRIVTVDRDERATHGARSDQRGDVPDLPAEFITGKPVWVVFTTEYCAVCPTVVADLERQRPDDSIVVLDVSEHLDLAARYRVRRAPTVFRADAAGHITTRLSGADAVRTELRDAAEGVTATV</sequence>
<protein>
    <submittedName>
        <fullName evidence="3">Unannotated protein</fullName>
    </submittedName>
</protein>
<dbReference type="InterPro" id="IPR036249">
    <property type="entry name" value="Thioredoxin-like_sf"/>
</dbReference>
<organism evidence="3">
    <name type="scientific">freshwater metagenome</name>
    <dbReference type="NCBI Taxonomy" id="449393"/>
    <lineage>
        <taxon>unclassified sequences</taxon>
        <taxon>metagenomes</taxon>
        <taxon>ecological metagenomes</taxon>
    </lineage>
</organism>
<accession>A0A6J6I8P1</accession>
<feature type="transmembrane region" description="Helical" evidence="1">
    <location>
        <begin position="20"/>
        <end position="51"/>
    </location>
</feature>
<keyword evidence="1" id="KW-0472">Membrane</keyword>
<dbReference type="EMBL" id="CAEZUP010000107">
    <property type="protein sequence ID" value="CAB4621786.1"/>
    <property type="molecule type" value="Genomic_DNA"/>
</dbReference>
<feature type="domain" description="DUF4395" evidence="2">
    <location>
        <begin position="10"/>
        <end position="139"/>
    </location>
</feature>
<reference evidence="3" key="1">
    <citation type="submission" date="2020-05" db="EMBL/GenBank/DDBJ databases">
        <authorList>
            <person name="Chiriac C."/>
            <person name="Salcher M."/>
            <person name="Ghai R."/>
            <person name="Kavagutti S V."/>
        </authorList>
    </citation>
    <scope>NUCLEOTIDE SEQUENCE</scope>
</reference>